<comment type="caution">
    <text evidence="1">The sequence shown here is derived from an EMBL/GenBank/DDBJ whole genome shotgun (WGS) entry which is preliminary data.</text>
</comment>
<name>A0A6A4ZAQ2_APHAT</name>
<sequence length="390" mass="44887">MSSNSSTDVTDASSTDTFLTIVDNKLARRRYFREKQRNYRRKLNADVAIVKAQFEHLQSIRDGLQASMPPSVAPREASDGPLSWYSIATVFKREAFQVLTERHPLITQTQEYQSLTKAMQRFVVMNIPPPMSRSNAWHSATLVADPRARNLAKEWLTQQMYHNMHEPLALLPALRSDEEFFQFDLEASDEDESFVGLHRIQCILPGTLASFRRFVQSNMREVMFKEPQKARLCLCRPAVEECTANTRLFCTTSANGVFINSLQGHFVEADRFIVVVRQVEHDEAHACHPMLTQRHYRSWTEVRQLSPTHILMRLVGFLSRSFRAHEGVVSSDELAALGGIDVTGIEDDDQKEEYVRRELIRLENADFVPWRQRFTSAMQASLQQHDDTSH</sequence>
<accession>A0A6A4ZAQ2</accession>
<proteinExistence type="predicted"/>
<dbReference type="EMBL" id="VJMI01019397">
    <property type="protein sequence ID" value="KAF0707467.1"/>
    <property type="molecule type" value="Genomic_DNA"/>
</dbReference>
<dbReference type="AlphaFoldDB" id="A0A6A4ZAQ2"/>
<reference evidence="1 2" key="1">
    <citation type="submission" date="2019-06" db="EMBL/GenBank/DDBJ databases">
        <title>Genomics analysis of Aphanomyces spp. identifies a new class of oomycete effector associated with host adaptation.</title>
        <authorList>
            <person name="Gaulin E."/>
        </authorList>
    </citation>
    <scope>NUCLEOTIDE SEQUENCE [LARGE SCALE GENOMIC DNA]</scope>
    <source>
        <strain evidence="1 2">E</strain>
    </source>
</reference>
<evidence type="ECO:0000313" key="2">
    <source>
        <dbReference type="Proteomes" id="UP000469452"/>
    </source>
</evidence>
<dbReference type="Proteomes" id="UP000469452">
    <property type="component" value="Unassembled WGS sequence"/>
</dbReference>
<protein>
    <submittedName>
        <fullName evidence="1">Uncharacterized protein</fullName>
    </submittedName>
</protein>
<evidence type="ECO:0000313" key="1">
    <source>
        <dbReference type="EMBL" id="KAF0707467.1"/>
    </source>
</evidence>
<organism evidence="1 2">
    <name type="scientific">Aphanomyces astaci</name>
    <name type="common">Crayfish plague agent</name>
    <dbReference type="NCBI Taxonomy" id="112090"/>
    <lineage>
        <taxon>Eukaryota</taxon>
        <taxon>Sar</taxon>
        <taxon>Stramenopiles</taxon>
        <taxon>Oomycota</taxon>
        <taxon>Saprolegniomycetes</taxon>
        <taxon>Saprolegniales</taxon>
        <taxon>Verrucalvaceae</taxon>
        <taxon>Aphanomyces</taxon>
    </lineage>
</organism>
<gene>
    <name evidence="1" type="ORF">AaE_013590</name>
</gene>
<dbReference type="VEuPathDB" id="FungiDB:H257_07639"/>